<keyword evidence="4 5" id="KW-0287">Flowering</keyword>
<comment type="caution">
    <text evidence="7">The sequence shown here is derived from an EMBL/GenBank/DDBJ whole genome shotgun (WGS) entry which is preliminary data.</text>
</comment>
<dbReference type="PANTHER" id="PTHR31791:SF10">
    <property type="entry name" value="FRIGIDA-LIKE PROTEIN"/>
    <property type="match status" value="1"/>
</dbReference>
<evidence type="ECO:0000256" key="2">
    <source>
        <dbReference type="ARBA" id="ARBA00022473"/>
    </source>
</evidence>
<protein>
    <recommendedName>
        <fullName evidence="5">FRIGIDA-like protein</fullName>
    </recommendedName>
</protein>
<dbReference type="InParanoid" id="A0A7J7D9B9"/>
<keyword evidence="2 5" id="KW-0217">Developmental protein</keyword>
<dbReference type="AlphaFoldDB" id="A0A7J7D9B9"/>
<name>A0A7J7D9B9_TRIWF</name>
<evidence type="ECO:0000313" key="7">
    <source>
        <dbReference type="EMBL" id="KAF5742960.1"/>
    </source>
</evidence>
<keyword evidence="3 5" id="KW-0221">Differentiation</keyword>
<evidence type="ECO:0000256" key="6">
    <source>
        <dbReference type="SAM" id="MobiDB-lite"/>
    </source>
</evidence>
<dbReference type="OrthoDB" id="1917867at2759"/>
<dbReference type="GO" id="GO:0030154">
    <property type="term" value="P:cell differentiation"/>
    <property type="evidence" value="ECO:0007669"/>
    <property type="project" value="UniProtKB-KW"/>
</dbReference>
<dbReference type="InterPro" id="IPR012474">
    <property type="entry name" value="Frigida"/>
</dbReference>
<evidence type="ECO:0000256" key="3">
    <source>
        <dbReference type="ARBA" id="ARBA00022782"/>
    </source>
</evidence>
<organism evidence="7 8">
    <name type="scientific">Tripterygium wilfordii</name>
    <name type="common">Thunder God vine</name>
    <dbReference type="NCBI Taxonomy" id="458696"/>
    <lineage>
        <taxon>Eukaryota</taxon>
        <taxon>Viridiplantae</taxon>
        <taxon>Streptophyta</taxon>
        <taxon>Embryophyta</taxon>
        <taxon>Tracheophyta</taxon>
        <taxon>Spermatophyta</taxon>
        <taxon>Magnoliopsida</taxon>
        <taxon>eudicotyledons</taxon>
        <taxon>Gunneridae</taxon>
        <taxon>Pentapetalae</taxon>
        <taxon>rosids</taxon>
        <taxon>fabids</taxon>
        <taxon>Celastrales</taxon>
        <taxon>Celastraceae</taxon>
        <taxon>Tripterygium</taxon>
    </lineage>
</organism>
<sequence>MATEADTKADRVQIFFRDLENQKVVLSSCTQLFTALSNHFASLQDSLSQRSQSIESKFQSLESNAKETLDSLSLRENSISGRESAATARIEEQKEVVISEFRNSDKYGWRDSLKSFCRKMDSTGLVKFIISKRKESVALRAEIAPAISEAVDAPRLVLDALEEFLEQKREKVGVTDKRWACTMVVQALFAEVNMQLDTKKAPDFSRSVVGRAQRILNQWKEMDGEGGGTGGIVGPAEAVTFLQMVVGFGLKSCFDEDFFRKLVVEHSARRDMAKLFVALGLGEKMTDVIDELVKNGKEIEAVYFASASGLTEKFPPIPLLKSYLRKSRKNATTIYGAAATEVELNSIRAIIKCVEDHKLESEFSLESLRKRSGLLEKIKAERKKSSQAPARPQNKRSHGASVGQGSGTPAYCPPKAAKYSNAHPSFSRRNPALPSHHSPAARDSGPYNYSRQTIYEAPTANPYASSYGVPHNQSPAARDSGPYHYSSQSMYEAPTANPYASSYGVPHNQSPAAIPQQHHTLPVDNVDGAGYSAGGSYGNQTSYGAYDYGSAALPTYEPSSYQQQ</sequence>
<feature type="region of interest" description="Disordered" evidence="6">
    <location>
        <begin position="380"/>
        <end position="448"/>
    </location>
</feature>
<comment type="similarity">
    <text evidence="1 5">Belongs to the Frigida family.</text>
</comment>
<gene>
    <name evidence="7" type="ORF">HS088_TW09G01022</name>
</gene>
<dbReference type="GO" id="GO:0009908">
    <property type="term" value="P:flower development"/>
    <property type="evidence" value="ECO:0007669"/>
    <property type="project" value="UniProtKB-KW"/>
</dbReference>
<evidence type="ECO:0000313" key="8">
    <source>
        <dbReference type="Proteomes" id="UP000593562"/>
    </source>
</evidence>
<evidence type="ECO:0000256" key="4">
    <source>
        <dbReference type="ARBA" id="ARBA00023089"/>
    </source>
</evidence>
<keyword evidence="8" id="KW-1185">Reference proteome</keyword>
<dbReference type="PANTHER" id="PTHR31791">
    <property type="entry name" value="FRIGIDA-LIKE PROTEIN 3-RELATED"/>
    <property type="match status" value="1"/>
</dbReference>
<reference evidence="7 8" key="1">
    <citation type="journal article" date="2020" name="Nat. Commun.">
        <title>Genome of Tripterygium wilfordii and identification of cytochrome P450 involved in triptolide biosynthesis.</title>
        <authorList>
            <person name="Tu L."/>
            <person name="Su P."/>
            <person name="Zhang Z."/>
            <person name="Gao L."/>
            <person name="Wang J."/>
            <person name="Hu T."/>
            <person name="Zhou J."/>
            <person name="Zhang Y."/>
            <person name="Zhao Y."/>
            <person name="Liu Y."/>
            <person name="Song Y."/>
            <person name="Tong Y."/>
            <person name="Lu Y."/>
            <person name="Yang J."/>
            <person name="Xu C."/>
            <person name="Jia M."/>
            <person name="Peters R.J."/>
            <person name="Huang L."/>
            <person name="Gao W."/>
        </authorList>
    </citation>
    <scope>NUCLEOTIDE SEQUENCE [LARGE SCALE GENOMIC DNA]</scope>
    <source>
        <strain evidence="8">cv. XIE 37</strain>
        <tissue evidence="7">Leaf</tissue>
    </source>
</reference>
<dbReference type="Proteomes" id="UP000593562">
    <property type="component" value="Unassembled WGS sequence"/>
</dbReference>
<feature type="region of interest" description="Disordered" evidence="6">
    <location>
        <begin position="465"/>
        <end position="486"/>
    </location>
</feature>
<proteinExistence type="inferred from homology"/>
<evidence type="ECO:0000256" key="1">
    <source>
        <dbReference type="ARBA" id="ARBA00008956"/>
    </source>
</evidence>
<dbReference type="EMBL" id="JAAARO010000009">
    <property type="protein sequence ID" value="KAF5742960.1"/>
    <property type="molecule type" value="Genomic_DNA"/>
</dbReference>
<dbReference type="Pfam" id="PF07899">
    <property type="entry name" value="Frigida"/>
    <property type="match status" value="1"/>
</dbReference>
<accession>A0A7J7D9B9</accession>
<evidence type="ECO:0000256" key="5">
    <source>
        <dbReference type="RuleBase" id="RU364012"/>
    </source>
</evidence>